<dbReference type="GO" id="GO:0016020">
    <property type="term" value="C:membrane"/>
    <property type="evidence" value="ECO:0007669"/>
    <property type="project" value="TreeGrafter"/>
</dbReference>
<keyword evidence="6 7" id="KW-0326">Glycosidase</keyword>
<dbReference type="AlphaFoldDB" id="A0AA39MKF5"/>
<dbReference type="PANTHER" id="PTHR22600:SF26">
    <property type="entry name" value="BETA-N-ACETYLHEXOSAMINIDASE"/>
    <property type="match status" value="1"/>
</dbReference>
<keyword evidence="5" id="KW-0325">Glycoprotein</keyword>
<dbReference type="Pfam" id="PF14845">
    <property type="entry name" value="Glycohydro_20b2"/>
    <property type="match status" value="1"/>
</dbReference>
<dbReference type="PIRSF" id="PIRSF001093">
    <property type="entry name" value="B-hxosamndse_ab_euk"/>
    <property type="match status" value="1"/>
</dbReference>
<feature type="chain" id="PRO_5041353711" description="Beta-hexosaminidase" evidence="9">
    <location>
        <begin position="18"/>
        <end position="549"/>
    </location>
</feature>
<reference evidence="12" key="1">
    <citation type="submission" date="2023-06" db="EMBL/GenBank/DDBJ databases">
        <authorList>
            <consortium name="Lawrence Berkeley National Laboratory"/>
            <person name="Ahrendt S."/>
            <person name="Sahu N."/>
            <person name="Indic B."/>
            <person name="Wong-Bajracharya J."/>
            <person name="Merenyi Z."/>
            <person name="Ke H.-M."/>
            <person name="Monk M."/>
            <person name="Kocsube S."/>
            <person name="Drula E."/>
            <person name="Lipzen A."/>
            <person name="Balint B."/>
            <person name="Henrissat B."/>
            <person name="Andreopoulos B."/>
            <person name="Martin F.M."/>
            <person name="Harder C.B."/>
            <person name="Rigling D."/>
            <person name="Ford K.L."/>
            <person name="Foster G.D."/>
            <person name="Pangilinan J."/>
            <person name="Papanicolaou A."/>
            <person name="Barry K."/>
            <person name="LaButti K."/>
            <person name="Viragh M."/>
            <person name="Koriabine M."/>
            <person name="Yan M."/>
            <person name="Riley R."/>
            <person name="Champramary S."/>
            <person name="Plett K.L."/>
            <person name="Tsai I.J."/>
            <person name="Slot J."/>
            <person name="Sipos G."/>
            <person name="Plett J."/>
            <person name="Nagy L.G."/>
            <person name="Grigoriev I.V."/>
        </authorList>
    </citation>
    <scope>NUCLEOTIDE SEQUENCE</scope>
    <source>
        <strain evidence="12">CCBAS 213</strain>
    </source>
</reference>
<evidence type="ECO:0000313" key="13">
    <source>
        <dbReference type="Proteomes" id="UP001175211"/>
    </source>
</evidence>
<dbReference type="RefSeq" id="XP_060322514.1">
    <property type="nucleotide sequence ID" value="XM_060474879.1"/>
</dbReference>
<dbReference type="GO" id="GO:0005975">
    <property type="term" value="P:carbohydrate metabolic process"/>
    <property type="evidence" value="ECO:0007669"/>
    <property type="project" value="InterPro"/>
</dbReference>
<dbReference type="InterPro" id="IPR029019">
    <property type="entry name" value="HEX_eukaryotic_N"/>
</dbReference>
<dbReference type="GO" id="GO:0030203">
    <property type="term" value="P:glycosaminoglycan metabolic process"/>
    <property type="evidence" value="ECO:0007669"/>
    <property type="project" value="TreeGrafter"/>
</dbReference>
<feature type="domain" description="Beta-hexosaminidase eukaryotic type N-terminal" evidence="11">
    <location>
        <begin position="18"/>
        <end position="150"/>
    </location>
</feature>
<dbReference type="Gene3D" id="3.30.379.10">
    <property type="entry name" value="Chitobiase/beta-hexosaminidase domain 2-like"/>
    <property type="match status" value="1"/>
</dbReference>
<evidence type="ECO:0000256" key="5">
    <source>
        <dbReference type="ARBA" id="ARBA00023180"/>
    </source>
</evidence>
<evidence type="ECO:0000256" key="4">
    <source>
        <dbReference type="ARBA" id="ARBA00022801"/>
    </source>
</evidence>
<comment type="similarity">
    <text evidence="2 7">Belongs to the glycosyl hydrolase 20 family.</text>
</comment>
<dbReference type="SUPFAM" id="SSF55545">
    <property type="entry name" value="beta-N-acetylhexosaminidase-like domain"/>
    <property type="match status" value="1"/>
</dbReference>
<accession>A0AA39MKF5</accession>
<keyword evidence="4 7" id="KW-0378">Hydrolase</keyword>
<dbReference type="GeneID" id="85358427"/>
<evidence type="ECO:0000256" key="7">
    <source>
        <dbReference type="PIRNR" id="PIRNR001093"/>
    </source>
</evidence>
<evidence type="ECO:0000313" key="12">
    <source>
        <dbReference type="EMBL" id="KAK0437148.1"/>
    </source>
</evidence>
<organism evidence="12 13">
    <name type="scientific">Armillaria tabescens</name>
    <name type="common">Ringless honey mushroom</name>
    <name type="synonym">Agaricus tabescens</name>
    <dbReference type="NCBI Taxonomy" id="1929756"/>
    <lineage>
        <taxon>Eukaryota</taxon>
        <taxon>Fungi</taxon>
        <taxon>Dikarya</taxon>
        <taxon>Basidiomycota</taxon>
        <taxon>Agaricomycotina</taxon>
        <taxon>Agaricomycetes</taxon>
        <taxon>Agaricomycetidae</taxon>
        <taxon>Agaricales</taxon>
        <taxon>Marasmiineae</taxon>
        <taxon>Physalacriaceae</taxon>
        <taxon>Desarmillaria</taxon>
    </lineage>
</organism>
<evidence type="ECO:0000259" key="10">
    <source>
        <dbReference type="Pfam" id="PF00728"/>
    </source>
</evidence>
<dbReference type="InterPro" id="IPR025705">
    <property type="entry name" value="Beta_hexosaminidase_sua/sub"/>
</dbReference>
<dbReference type="InterPro" id="IPR017853">
    <property type="entry name" value="GH"/>
</dbReference>
<dbReference type="Proteomes" id="UP001175211">
    <property type="component" value="Unassembled WGS sequence"/>
</dbReference>
<feature type="active site" description="Proton donor" evidence="8">
    <location>
        <position position="332"/>
    </location>
</feature>
<sequence length="549" mass="59684">MSYRLVPLLFVALRVSALWPLPQSLSTGSTHLRLSPSFDIALSGIDSPPADLTDAISRTKQYLYNDKLQRLVVGRGANDAGVIASAASLERLTLVFQGREVASISKEAVAELGTRVESYTLAIPADGSDATVTANSTLGLFRGLTTFSQLWYDWEDTVYTPEAPVDIVDAPAYPYRGLMLDTARNFFPVSDLKRTLDAMSWVKMSTFHWHVTDSQSFPLQVAKFPGLSAKGAYSSSMTYSTADIEDIVAYAASRGIDVLVEVDTPGHSGIIAEAYPDHIACSGATPWQDYAGEPPAGQLRVASSDTVDFTASLVSAISSMFPSKYFSTGGDEINFNCYDQDDVTQADLAARGITITQALDFFTEATHGALRVAGKTPVVWEEMLLDYNITTLGNDTVVMVWLSSEHAAAVAERGFKFVHAASDYFYLDCGAGEMLGNTVDQNSWCDPFKTWQKAYSFDPTANLTEKQSRLVLGGQQLLWTEQSSPSNLDPIVWPRAAASAEVFWSGGGGNGTEALARLHDVGFRFRQRGVWAIVLQPLWCALRPGLCDA</sequence>
<evidence type="ECO:0000256" key="3">
    <source>
        <dbReference type="ARBA" id="ARBA00022729"/>
    </source>
</evidence>
<dbReference type="EMBL" id="JAUEPS010000116">
    <property type="protein sequence ID" value="KAK0437148.1"/>
    <property type="molecule type" value="Genomic_DNA"/>
</dbReference>
<feature type="domain" description="Glycoside hydrolase family 20 catalytic" evidence="10">
    <location>
        <begin position="173"/>
        <end position="506"/>
    </location>
</feature>
<dbReference type="CDD" id="cd06562">
    <property type="entry name" value="GH20_HexA_HexB-like"/>
    <property type="match status" value="1"/>
</dbReference>
<evidence type="ECO:0000256" key="6">
    <source>
        <dbReference type="ARBA" id="ARBA00023295"/>
    </source>
</evidence>
<comment type="catalytic activity">
    <reaction evidence="1 7">
        <text>Hydrolysis of terminal non-reducing N-acetyl-D-hexosamine residues in N-acetyl-beta-D-hexosaminides.</text>
        <dbReference type="EC" id="3.2.1.52"/>
    </reaction>
</comment>
<evidence type="ECO:0000256" key="8">
    <source>
        <dbReference type="PIRSR" id="PIRSR001093-1"/>
    </source>
</evidence>
<dbReference type="GO" id="GO:0004563">
    <property type="term" value="F:beta-N-acetylhexosaminidase activity"/>
    <property type="evidence" value="ECO:0007669"/>
    <property type="project" value="UniProtKB-EC"/>
</dbReference>
<dbReference type="Gene3D" id="3.20.20.80">
    <property type="entry name" value="Glycosidases"/>
    <property type="match status" value="1"/>
</dbReference>
<dbReference type="SUPFAM" id="SSF51445">
    <property type="entry name" value="(Trans)glycosidases"/>
    <property type="match status" value="1"/>
</dbReference>
<dbReference type="PRINTS" id="PR00738">
    <property type="entry name" value="GLHYDRLASE20"/>
</dbReference>
<evidence type="ECO:0000256" key="2">
    <source>
        <dbReference type="ARBA" id="ARBA00006285"/>
    </source>
</evidence>
<keyword evidence="3 9" id="KW-0732">Signal</keyword>
<gene>
    <name evidence="12" type="ORF">EV420DRAFT_1589022</name>
</gene>
<dbReference type="PANTHER" id="PTHR22600">
    <property type="entry name" value="BETA-HEXOSAMINIDASE"/>
    <property type="match status" value="1"/>
</dbReference>
<dbReference type="FunFam" id="3.20.20.80:FF:000063">
    <property type="entry name" value="Beta-hexosaminidase"/>
    <property type="match status" value="1"/>
</dbReference>
<dbReference type="EC" id="3.2.1.52" evidence="7"/>
<evidence type="ECO:0000256" key="1">
    <source>
        <dbReference type="ARBA" id="ARBA00001231"/>
    </source>
</evidence>
<dbReference type="InterPro" id="IPR015883">
    <property type="entry name" value="Glyco_hydro_20_cat"/>
</dbReference>
<protein>
    <recommendedName>
        <fullName evidence="7">Beta-hexosaminidase</fullName>
        <ecNumber evidence="7">3.2.1.52</ecNumber>
    </recommendedName>
</protein>
<comment type="caution">
    <text evidence="12">The sequence shown here is derived from an EMBL/GenBank/DDBJ whole genome shotgun (WGS) entry which is preliminary data.</text>
</comment>
<proteinExistence type="inferred from homology"/>
<feature type="signal peptide" evidence="9">
    <location>
        <begin position="1"/>
        <end position="17"/>
    </location>
</feature>
<evidence type="ECO:0000259" key="11">
    <source>
        <dbReference type="Pfam" id="PF14845"/>
    </source>
</evidence>
<keyword evidence="13" id="KW-1185">Reference proteome</keyword>
<dbReference type="InterPro" id="IPR029018">
    <property type="entry name" value="Hex-like_dom2"/>
</dbReference>
<name>A0AA39MKF5_ARMTA</name>
<dbReference type="Pfam" id="PF00728">
    <property type="entry name" value="Glyco_hydro_20"/>
    <property type="match status" value="1"/>
</dbReference>
<evidence type="ECO:0000256" key="9">
    <source>
        <dbReference type="SAM" id="SignalP"/>
    </source>
</evidence>